<feature type="transmembrane region" description="Helical" evidence="1">
    <location>
        <begin position="50"/>
        <end position="74"/>
    </location>
</feature>
<keyword evidence="1" id="KW-0472">Membrane</keyword>
<feature type="transmembrane region" description="Helical" evidence="1">
    <location>
        <begin position="6"/>
        <end position="29"/>
    </location>
</feature>
<comment type="caution">
    <text evidence="2">The sequence shown here is derived from an EMBL/GenBank/DDBJ whole genome shotgun (WGS) entry which is preliminary data.</text>
</comment>
<keyword evidence="1" id="KW-1133">Transmembrane helix</keyword>
<feature type="transmembrane region" description="Helical" evidence="1">
    <location>
        <begin position="86"/>
        <end position="106"/>
    </location>
</feature>
<dbReference type="InterPro" id="IPR051267">
    <property type="entry name" value="STEAP_metalloreductase"/>
</dbReference>
<organism evidence="2">
    <name type="scientific">Hyalella azteca</name>
    <name type="common">Amphipod</name>
    <dbReference type="NCBI Taxonomy" id="294128"/>
    <lineage>
        <taxon>Eukaryota</taxon>
        <taxon>Metazoa</taxon>
        <taxon>Ecdysozoa</taxon>
        <taxon>Arthropoda</taxon>
        <taxon>Crustacea</taxon>
        <taxon>Multicrustacea</taxon>
        <taxon>Malacostraca</taxon>
        <taxon>Eumalacostraca</taxon>
        <taxon>Peracarida</taxon>
        <taxon>Amphipoda</taxon>
        <taxon>Senticaudata</taxon>
        <taxon>Talitrida</taxon>
        <taxon>Talitroidea</taxon>
        <taxon>Hyalellidae</taxon>
        <taxon>Hyalella</taxon>
    </lineage>
</organism>
<dbReference type="GO" id="GO:0052851">
    <property type="term" value="F:ferric-chelate reductase (NADPH) activity"/>
    <property type="evidence" value="ECO:0007669"/>
    <property type="project" value="TreeGrafter"/>
</dbReference>
<dbReference type="GO" id="GO:0015677">
    <property type="term" value="P:copper ion import"/>
    <property type="evidence" value="ECO:0007669"/>
    <property type="project" value="TreeGrafter"/>
</dbReference>
<proteinExistence type="predicted"/>
<dbReference type="OrthoDB" id="550646at2759"/>
<evidence type="ECO:0000313" key="2">
    <source>
        <dbReference type="EMBL" id="KAA0192695.1"/>
    </source>
</evidence>
<gene>
    <name evidence="2" type="ORF">HAZT_HAZT002493</name>
</gene>
<dbReference type="GO" id="GO:0005886">
    <property type="term" value="C:plasma membrane"/>
    <property type="evidence" value="ECO:0007669"/>
    <property type="project" value="TreeGrafter"/>
</dbReference>
<dbReference type="PANTHER" id="PTHR14239">
    <property type="entry name" value="DUDULIN-RELATED"/>
    <property type="match status" value="1"/>
</dbReference>
<accession>A0A6A0GYF1</accession>
<protein>
    <submittedName>
        <fullName evidence="2">Uncharacterized protein</fullName>
    </submittedName>
</protein>
<name>A0A6A0GYF1_HYAAZ</name>
<dbReference type="Proteomes" id="UP000711488">
    <property type="component" value="Unassembled WGS sequence"/>
</dbReference>
<evidence type="ECO:0000256" key="1">
    <source>
        <dbReference type="SAM" id="Phobius"/>
    </source>
</evidence>
<reference evidence="2" key="1">
    <citation type="submission" date="2014-08" db="EMBL/GenBank/DDBJ databases">
        <authorList>
            <person name="Murali S."/>
            <person name="Richards S."/>
            <person name="Bandaranaike D."/>
            <person name="Bellair M."/>
            <person name="Blankenburg K."/>
            <person name="Chao H."/>
            <person name="Dinh H."/>
            <person name="Doddapaneni H."/>
            <person name="Dugan-Rocha S."/>
            <person name="Elkadiri S."/>
            <person name="Gnanaolivu R."/>
            <person name="Hughes D."/>
            <person name="Lee S."/>
            <person name="Li M."/>
            <person name="Ming W."/>
            <person name="Munidasa M."/>
            <person name="Muniz J."/>
            <person name="Nguyen L."/>
            <person name="Osuji N."/>
            <person name="Pu L.-L."/>
            <person name="Puazo M."/>
            <person name="Skinner E."/>
            <person name="Qu C."/>
            <person name="Quiroz J."/>
            <person name="Raj R."/>
            <person name="Weissenberger G."/>
            <person name="Xin Y."/>
            <person name="Zou X."/>
            <person name="Han Y."/>
            <person name="Worley K."/>
            <person name="Muzny D."/>
            <person name="Gibbs R."/>
        </authorList>
    </citation>
    <scope>NUCLEOTIDE SEQUENCE</scope>
    <source>
        <strain evidence="2">HAZT.00-mixed</strain>
        <tissue evidence="2">Whole organism</tissue>
    </source>
</reference>
<keyword evidence="1" id="KW-0812">Transmembrane</keyword>
<dbReference type="GO" id="GO:0008823">
    <property type="term" value="F:cupric reductase (NADH) activity"/>
    <property type="evidence" value="ECO:0007669"/>
    <property type="project" value="TreeGrafter"/>
</dbReference>
<reference evidence="2" key="2">
    <citation type="journal article" date="2018" name="Environ. Sci. Technol.">
        <title>The Toxicogenome of Hyalella azteca: A Model for Sediment Ecotoxicology and Evolutionary Toxicology.</title>
        <authorList>
            <person name="Poynton H.C."/>
            <person name="Hasenbein S."/>
            <person name="Benoit J.B."/>
            <person name="Sepulveda M.S."/>
            <person name="Poelchau M.F."/>
            <person name="Hughes D.S.T."/>
            <person name="Murali S.C."/>
            <person name="Chen S."/>
            <person name="Glastad K.M."/>
            <person name="Goodisman M.A.D."/>
            <person name="Werren J.H."/>
            <person name="Vineis J.H."/>
            <person name="Bowen J.L."/>
            <person name="Friedrich M."/>
            <person name="Jones J."/>
            <person name="Robertson H.M."/>
            <person name="Feyereisen R."/>
            <person name="Mechler-Hickson A."/>
            <person name="Mathers N."/>
            <person name="Lee C.E."/>
            <person name="Colbourne J.K."/>
            <person name="Biales A."/>
            <person name="Johnston J.S."/>
            <person name="Wellborn G.A."/>
            <person name="Rosendale A.J."/>
            <person name="Cridge A.G."/>
            <person name="Munoz-Torres M.C."/>
            <person name="Bain P.A."/>
            <person name="Manny A.R."/>
            <person name="Major K.M."/>
            <person name="Lambert F.N."/>
            <person name="Vulpe C.D."/>
            <person name="Tuck P."/>
            <person name="Blalock B.J."/>
            <person name="Lin Y.Y."/>
            <person name="Smith M.E."/>
            <person name="Ochoa-Acuna H."/>
            <person name="Chen M.M."/>
            <person name="Childers C.P."/>
            <person name="Qu J."/>
            <person name="Dugan S."/>
            <person name="Lee S.L."/>
            <person name="Chao H."/>
            <person name="Dinh H."/>
            <person name="Han Y."/>
            <person name="Doddapaneni H."/>
            <person name="Worley K.C."/>
            <person name="Muzny D.M."/>
            <person name="Gibbs R.A."/>
            <person name="Richards S."/>
        </authorList>
    </citation>
    <scope>NUCLEOTIDE SEQUENCE</scope>
    <source>
        <strain evidence="2">HAZT.00-mixed</strain>
        <tissue evidence="2">Whole organism</tissue>
    </source>
</reference>
<dbReference type="AlphaFoldDB" id="A0A6A0GYF1"/>
<dbReference type="GO" id="GO:0005768">
    <property type="term" value="C:endosome"/>
    <property type="evidence" value="ECO:0007669"/>
    <property type="project" value="TreeGrafter"/>
</dbReference>
<sequence>MPRPLLFTFTVASSSGALAMCLTVVLGITSLPSVTATMSWREFTFIQSKLGWVCLIFASFHDIFLAWNYMFLYFGCFNTLPIGPQYALYPSALCVLLKLPLLLPCVDNHLQKIRRGYERQSVRKQKNIA</sequence>
<reference evidence="2" key="3">
    <citation type="submission" date="2019-06" db="EMBL/GenBank/DDBJ databases">
        <authorList>
            <person name="Poynton C."/>
            <person name="Hasenbein S."/>
            <person name="Benoit J.B."/>
            <person name="Sepulveda M.S."/>
            <person name="Poelchau M.F."/>
            <person name="Murali S.C."/>
            <person name="Chen S."/>
            <person name="Glastad K.M."/>
            <person name="Werren J.H."/>
            <person name="Vineis J.H."/>
            <person name="Bowen J.L."/>
            <person name="Friedrich M."/>
            <person name="Jones J."/>
            <person name="Robertson H.M."/>
            <person name="Feyereisen R."/>
            <person name="Mechler-Hickson A."/>
            <person name="Mathers N."/>
            <person name="Lee C.E."/>
            <person name="Colbourne J.K."/>
            <person name="Biales A."/>
            <person name="Johnston J.S."/>
            <person name="Wellborn G.A."/>
            <person name="Rosendale A.J."/>
            <person name="Cridge A.G."/>
            <person name="Munoz-Torres M.C."/>
            <person name="Bain P.A."/>
            <person name="Manny A.R."/>
            <person name="Major K.M."/>
            <person name="Lambert F.N."/>
            <person name="Vulpe C.D."/>
            <person name="Tuck P."/>
            <person name="Blalock B.J."/>
            <person name="Lin Y.-Y."/>
            <person name="Smith M.E."/>
            <person name="Ochoa-Acuna H."/>
            <person name="Chen M.-J.M."/>
            <person name="Childers C.P."/>
            <person name="Qu J."/>
            <person name="Dugan S."/>
            <person name="Lee S.L."/>
            <person name="Chao H."/>
            <person name="Dinh H."/>
            <person name="Han Y."/>
            <person name="Doddapaneni H."/>
            <person name="Worley K.C."/>
            <person name="Muzny D.M."/>
            <person name="Gibbs R.A."/>
            <person name="Richards S."/>
        </authorList>
    </citation>
    <scope>NUCLEOTIDE SEQUENCE</scope>
    <source>
        <strain evidence="2">HAZT.00-mixed</strain>
        <tissue evidence="2">Whole organism</tissue>
    </source>
</reference>
<dbReference type="PANTHER" id="PTHR14239:SF0">
    <property type="entry name" value="F420-DEPENDENT NADP REDUCTASE"/>
    <property type="match status" value="1"/>
</dbReference>
<dbReference type="EMBL" id="JQDR03011473">
    <property type="protein sequence ID" value="KAA0192695.1"/>
    <property type="molecule type" value="Genomic_DNA"/>
</dbReference>